<dbReference type="EMBL" id="CAKMRJ010002223">
    <property type="protein sequence ID" value="CAH1425511.1"/>
    <property type="molecule type" value="Genomic_DNA"/>
</dbReference>
<protein>
    <submittedName>
        <fullName evidence="1">Uncharacterized protein</fullName>
    </submittedName>
</protein>
<dbReference type="AlphaFoldDB" id="A0AAU9MEK9"/>
<proteinExistence type="predicted"/>
<reference evidence="1 2" key="1">
    <citation type="submission" date="2022-01" db="EMBL/GenBank/DDBJ databases">
        <authorList>
            <person name="Xiong W."/>
            <person name="Schranz E."/>
        </authorList>
    </citation>
    <scope>NUCLEOTIDE SEQUENCE [LARGE SCALE GENOMIC DNA]</scope>
</reference>
<comment type="caution">
    <text evidence="1">The sequence shown here is derived from an EMBL/GenBank/DDBJ whole genome shotgun (WGS) entry which is preliminary data.</text>
</comment>
<name>A0AAU9MEK9_9ASTR</name>
<dbReference type="Proteomes" id="UP001157418">
    <property type="component" value="Unassembled WGS sequence"/>
</dbReference>
<accession>A0AAU9MEK9</accession>
<gene>
    <name evidence="1" type="ORF">LVIROSA_LOCUS12650</name>
</gene>
<evidence type="ECO:0000313" key="1">
    <source>
        <dbReference type="EMBL" id="CAH1425511.1"/>
    </source>
</evidence>
<organism evidence="1 2">
    <name type="scientific">Lactuca virosa</name>
    <dbReference type="NCBI Taxonomy" id="75947"/>
    <lineage>
        <taxon>Eukaryota</taxon>
        <taxon>Viridiplantae</taxon>
        <taxon>Streptophyta</taxon>
        <taxon>Embryophyta</taxon>
        <taxon>Tracheophyta</taxon>
        <taxon>Spermatophyta</taxon>
        <taxon>Magnoliopsida</taxon>
        <taxon>eudicotyledons</taxon>
        <taxon>Gunneridae</taxon>
        <taxon>Pentapetalae</taxon>
        <taxon>asterids</taxon>
        <taxon>campanulids</taxon>
        <taxon>Asterales</taxon>
        <taxon>Asteraceae</taxon>
        <taxon>Cichorioideae</taxon>
        <taxon>Cichorieae</taxon>
        <taxon>Lactucinae</taxon>
        <taxon>Lactuca</taxon>
    </lineage>
</organism>
<keyword evidence="2" id="KW-1185">Reference proteome</keyword>
<evidence type="ECO:0000313" key="2">
    <source>
        <dbReference type="Proteomes" id="UP001157418"/>
    </source>
</evidence>
<sequence>MWIYIDHQNEPILDWADNEVLVDDISDDNEYELDEEDDKDSKISDTMKYEHERDEEVYTLDKTVGDKFLNKLLGNISDDDEANNGKDMEVVFPVRDETKNGIKWRQLQV</sequence>